<keyword evidence="1" id="KW-0472">Membrane</keyword>
<reference evidence="2" key="2">
    <citation type="submission" date="2020-09" db="EMBL/GenBank/DDBJ databases">
        <authorList>
            <person name="Sun Q."/>
            <person name="Zhou Y."/>
        </authorList>
    </citation>
    <scope>NUCLEOTIDE SEQUENCE</scope>
    <source>
        <strain evidence="2">CGMCC 4.7299</strain>
    </source>
</reference>
<evidence type="ECO:0000313" key="2">
    <source>
        <dbReference type="EMBL" id="GGL08446.1"/>
    </source>
</evidence>
<feature type="transmembrane region" description="Helical" evidence="1">
    <location>
        <begin position="18"/>
        <end position="36"/>
    </location>
</feature>
<reference evidence="2" key="1">
    <citation type="journal article" date="2014" name="Int. J. Syst. Evol. Microbiol.">
        <title>Complete genome sequence of Corynebacterium casei LMG S-19264T (=DSM 44701T), isolated from a smear-ripened cheese.</title>
        <authorList>
            <consortium name="US DOE Joint Genome Institute (JGI-PGF)"/>
            <person name="Walter F."/>
            <person name="Albersmeier A."/>
            <person name="Kalinowski J."/>
            <person name="Ruckert C."/>
        </authorList>
    </citation>
    <scope>NUCLEOTIDE SEQUENCE</scope>
    <source>
        <strain evidence="2">CGMCC 4.7299</strain>
    </source>
</reference>
<dbReference type="InterPro" id="IPR025339">
    <property type="entry name" value="DUF4245"/>
</dbReference>
<keyword evidence="1" id="KW-1133">Transmembrane helix</keyword>
<dbReference type="RefSeq" id="WP_229716113.1">
    <property type="nucleotide sequence ID" value="NZ_BMMX01000030.1"/>
</dbReference>
<keyword evidence="3" id="KW-1185">Reference proteome</keyword>
<evidence type="ECO:0008006" key="4">
    <source>
        <dbReference type="Google" id="ProtNLM"/>
    </source>
</evidence>
<comment type="caution">
    <text evidence="2">The sequence shown here is derived from an EMBL/GenBank/DDBJ whole genome shotgun (WGS) entry which is preliminary data.</text>
</comment>
<evidence type="ECO:0000256" key="1">
    <source>
        <dbReference type="SAM" id="Phobius"/>
    </source>
</evidence>
<organism evidence="2 3">
    <name type="scientific">Mangrovihabitans endophyticus</name>
    <dbReference type="NCBI Taxonomy" id="1751298"/>
    <lineage>
        <taxon>Bacteria</taxon>
        <taxon>Bacillati</taxon>
        <taxon>Actinomycetota</taxon>
        <taxon>Actinomycetes</taxon>
        <taxon>Micromonosporales</taxon>
        <taxon>Micromonosporaceae</taxon>
        <taxon>Mangrovihabitans</taxon>
    </lineage>
</organism>
<dbReference type="AlphaFoldDB" id="A0A8J3C2K2"/>
<sequence>METAATPRRREGRTPRDMILSLAVLLVPIALMVLFYRGVLAGDSPVSVDAAPALDSARAAHAFEVAAPSGLGDDWHVTAATFRHASDGATLRLGYVDPGGDAVQLVESSIPAEVLLPAELGEQAKPRGTVRTDTQAWRLYDARQGEQALVLTDGGRSIVIIGTAEAGQLRTLAAALP</sequence>
<evidence type="ECO:0000313" key="3">
    <source>
        <dbReference type="Proteomes" id="UP000656042"/>
    </source>
</evidence>
<dbReference type="Pfam" id="PF14030">
    <property type="entry name" value="DUF4245"/>
    <property type="match status" value="1"/>
</dbReference>
<name>A0A8J3C2K2_9ACTN</name>
<dbReference type="EMBL" id="BMMX01000030">
    <property type="protein sequence ID" value="GGL08446.1"/>
    <property type="molecule type" value="Genomic_DNA"/>
</dbReference>
<accession>A0A8J3C2K2</accession>
<dbReference type="Proteomes" id="UP000656042">
    <property type="component" value="Unassembled WGS sequence"/>
</dbReference>
<protein>
    <recommendedName>
        <fullName evidence="4">DUF4245 domain-containing protein</fullName>
    </recommendedName>
</protein>
<proteinExistence type="predicted"/>
<keyword evidence="1" id="KW-0812">Transmembrane</keyword>
<gene>
    <name evidence="2" type="ORF">GCM10012284_48760</name>
</gene>